<organism evidence="2 3">
    <name type="scientific">Calocera cornea HHB12733</name>
    <dbReference type="NCBI Taxonomy" id="1353952"/>
    <lineage>
        <taxon>Eukaryota</taxon>
        <taxon>Fungi</taxon>
        <taxon>Dikarya</taxon>
        <taxon>Basidiomycota</taxon>
        <taxon>Agaricomycotina</taxon>
        <taxon>Dacrymycetes</taxon>
        <taxon>Dacrymycetales</taxon>
        <taxon>Dacrymycetaceae</taxon>
        <taxon>Calocera</taxon>
    </lineage>
</organism>
<keyword evidence="3" id="KW-1185">Reference proteome</keyword>
<feature type="region of interest" description="Disordered" evidence="1">
    <location>
        <begin position="61"/>
        <end position="86"/>
    </location>
</feature>
<feature type="compositionally biased region" description="Low complexity" evidence="1">
    <location>
        <begin position="20"/>
        <end position="38"/>
    </location>
</feature>
<evidence type="ECO:0000256" key="1">
    <source>
        <dbReference type="SAM" id="MobiDB-lite"/>
    </source>
</evidence>
<proteinExistence type="predicted"/>
<reference evidence="2 3" key="1">
    <citation type="journal article" date="2016" name="Mol. Biol. Evol.">
        <title>Comparative Genomics of Early-Diverging Mushroom-Forming Fungi Provides Insights into the Origins of Lignocellulose Decay Capabilities.</title>
        <authorList>
            <person name="Nagy L.G."/>
            <person name="Riley R."/>
            <person name="Tritt A."/>
            <person name="Adam C."/>
            <person name="Daum C."/>
            <person name="Floudas D."/>
            <person name="Sun H."/>
            <person name="Yadav J.S."/>
            <person name="Pangilinan J."/>
            <person name="Larsson K.H."/>
            <person name="Matsuura K."/>
            <person name="Barry K."/>
            <person name="Labutti K."/>
            <person name="Kuo R."/>
            <person name="Ohm R.A."/>
            <person name="Bhattacharya S.S."/>
            <person name="Shirouzu T."/>
            <person name="Yoshinaga Y."/>
            <person name="Martin F.M."/>
            <person name="Grigoriev I.V."/>
            <person name="Hibbett D.S."/>
        </authorList>
    </citation>
    <scope>NUCLEOTIDE SEQUENCE [LARGE SCALE GENOMIC DNA]</scope>
    <source>
        <strain evidence="2 3">HHB12733</strain>
    </source>
</reference>
<evidence type="ECO:0000313" key="3">
    <source>
        <dbReference type="Proteomes" id="UP000076842"/>
    </source>
</evidence>
<name>A0A165JVP3_9BASI</name>
<dbReference type="AlphaFoldDB" id="A0A165JVP3"/>
<gene>
    <name evidence="2" type="ORF">CALCODRAFT_248336</name>
</gene>
<feature type="region of interest" description="Disordered" evidence="1">
    <location>
        <begin position="20"/>
        <end position="39"/>
    </location>
</feature>
<dbReference type="EMBL" id="KV423917">
    <property type="protein sequence ID" value="KZT62334.1"/>
    <property type="molecule type" value="Genomic_DNA"/>
</dbReference>
<dbReference type="InParanoid" id="A0A165JVP3"/>
<sequence>MCLGHRRSATRRACGSLTIRRLSSGSGRERSGGLSTRRIPSLCTRAGTVRPFRAYLQSDLRAPSGHSNAAPPRDGSATNAPLSARPRAGQAHLAQLLFSITYPLTTGGRHPPPRALPERYRVALEEARAGLAGRGRSGGARDGRVLGGDAGSEGAGVRVAVDARRAPDAVAEEKTHYDSITTAISVSSITLELILFDSISACSVLAGGSLYWQKPAMRGEGRGVFPVTGGRRSDRLPRRRTTSIERSSHNLVNRPLCQMPSMISTSPTSATKSTVQYPAGLDRAPRADWPMTRETLARPHYAIPIHPCPFPPASVARLPTSASIPVCSRRVVLPHALCQLACYQRCCTARLTSPGVIWSCNPNPSGRGG</sequence>
<accession>A0A165JVP3</accession>
<protein>
    <submittedName>
        <fullName evidence="2">Uncharacterized protein</fullName>
    </submittedName>
</protein>
<dbReference type="Proteomes" id="UP000076842">
    <property type="component" value="Unassembled WGS sequence"/>
</dbReference>
<evidence type="ECO:0000313" key="2">
    <source>
        <dbReference type="EMBL" id="KZT62334.1"/>
    </source>
</evidence>